<dbReference type="AlphaFoldDB" id="A0A5J6NBQ3"/>
<dbReference type="PROSITE" id="PS50882">
    <property type="entry name" value="YTH"/>
    <property type="match status" value="1"/>
</dbReference>
<dbReference type="GO" id="GO:1990247">
    <property type="term" value="F:N6-methyladenosine-containing RNA reader activity"/>
    <property type="evidence" value="ECO:0007669"/>
    <property type="project" value="UniProtKB-UniRule"/>
</dbReference>
<keyword evidence="1" id="KW-0694">RNA-binding</keyword>
<organism evidence="3">
    <name type="scientific">Cymbidium ensifolium</name>
    <name type="common">Orchid</name>
    <name type="synonym">Epidendrum ensifolium</name>
    <dbReference type="NCBI Taxonomy" id="78740"/>
    <lineage>
        <taxon>Eukaryota</taxon>
        <taxon>Viridiplantae</taxon>
        <taxon>Streptophyta</taxon>
        <taxon>Embryophyta</taxon>
        <taxon>Tracheophyta</taxon>
        <taxon>Spermatophyta</taxon>
        <taxon>Magnoliopsida</taxon>
        <taxon>Liliopsida</taxon>
        <taxon>Asparagales</taxon>
        <taxon>Orchidaceae</taxon>
        <taxon>Epidendroideae</taxon>
        <taxon>Cymbidieae</taxon>
        <taxon>Cymbidiinae</taxon>
        <taxon>Cymbidium</taxon>
    </lineage>
</organism>
<feature type="domain" description="YTH" evidence="2">
    <location>
        <begin position="380"/>
        <end position="521"/>
    </location>
</feature>
<dbReference type="GO" id="GO:0003729">
    <property type="term" value="F:mRNA binding"/>
    <property type="evidence" value="ECO:0007669"/>
    <property type="project" value="UniProtKB-UniRule"/>
</dbReference>
<name>A0A5J6NBQ3_CYMEN</name>
<dbReference type="GO" id="GO:0061157">
    <property type="term" value="P:mRNA destabilization"/>
    <property type="evidence" value="ECO:0007669"/>
    <property type="project" value="TreeGrafter"/>
</dbReference>
<dbReference type="CDD" id="cd21134">
    <property type="entry name" value="YTH"/>
    <property type="match status" value="1"/>
</dbReference>
<dbReference type="EMBL" id="MK673634">
    <property type="protein sequence ID" value="QEX51157.1"/>
    <property type="molecule type" value="mRNA"/>
</dbReference>
<sequence length="576" mass="63856">MASEGKSKKALENSKKELKIGVASKGNDGKKHGVKDGSLLDAMPCISSVDATSSIRGSEVDQEALMAEQIMYYPVNGFYGYYYPGFDGSMGDWDDNLYFVGTDGLEFQHYGTQTENESLAYYFPGFHTGYSPYTPIYPVVGVDGQYFTQHLYQPSTTFHQPLISSGFIPQSVAYGAELVPAYVWDSPSISAGGHHGHGYGRDPTAPYPKPNYSSHNHEMIPSKASVPPMSVAFTKQGAATALDASQNSTLQTQALKSMNKVNNEVSKGFVLTNKFNSYPGPGRNGLLIPNLTGNAKRTGKTWIGAEEQISTNRAQRAGNFDTLDEQNCGPRTIGSYGAWVPSYDLTAGSEVVDSSNGTWVADSIKGDYNLPDFSTKYDHAFFFVIKSYSEDDIHKSIKYNVWASTPSGNKRLDNAYQVAQGKVAEKECQCPVLLFFSVNASGQFCGVAEMIGQVDFNKSMDFWQQDKWNGYFPVKWHIIKDIPNAQFRHIILENNDNKPVTNSRDTQEVRFPQGTEMLNIFKNYSAKTSILDDFDFYENRQKAMQDKKIKPTTTMMPKTETIATVTMPADAKVPKE</sequence>
<evidence type="ECO:0000256" key="1">
    <source>
        <dbReference type="RuleBase" id="RU369095"/>
    </source>
</evidence>
<comment type="function">
    <text evidence="1">Specifically recognizes and binds N6-methyladenosine (m6A)-containing RNAs, and regulates mRNA stability. M6A is a modification present at internal sites of mRNAs and some non-coding RNAs and plays a role in mRNA stability and processing.</text>
</comment>
<comment type="similarity">
    <text evidence="1">Belongs to the YTHDF family.</text>
</comment>
<dbReference type="PANTHER" id="PTHR12357">
    <property type="entry name" value="YTH YT521-B HOMOLOGY DOMAIN-CONTAINING"/>
    <property type="match status" value="1"/>
</dbReference>
<protein>
    <recommendedName>
        <fullName evidence="1">YTH domain-containing family protein</fullName>
    </recommendedName>
</protein>
<dbReference type="InterPro" id="IPR007275">
    <property type="entry name" value="YTH_domain"/>
</dbReference>
<dbReference type="Pfam" id="PF04146">
    <property type="entry name" value="YTH"/>
    <property type="match status" value="1"/>
</dbReference>
<dbReference type="PANTHER" id="PTHR12357:SF127">
    <property type="entry name" value="YTH DOMAIN-CONTAINING FAMILY PROTEIN"/>
    <property type="match status" value="1"/>
</dbReference>
<evidence type="ECO:0000259" key="2">
    <source>
        <dbReference type="PROSITE" id="PS50882"/>
    </source>
</evidence>
<proteinExistence type="evidence at transcript level"/>
<dbReference type="Gene3D" id="3.10.590.10">
    <property type="entry name" value="ph1033 like domains"/>
    <property type="match status" value="1"/>
</dbReference>
<accession>A0A5J6NBQ3</accession>
<reference evidence="3" key="1">
    <citation type="journal article" date="2015" name="PLoS ONE">
        <title>Digital Gene Expression Analysis Based on De Novo Transcriptome Assembly Reveals New Genes Associated with Floral Organ Differentiation of the Orchid Plant Cymbidium ensifolium.</title>
        <authorList>
            <person name="Yang F."/>
            <person name="Zhu G."/>
        </authorList>
    </citation>
    <scope>NUCLEOTIDE SEQUENCE</scope>
</reference>
<dbReference type="GO" id="GO:0005737">
    <property type="term" value="C:cytoplasm"/>
    <property type="evidence" value="ECO:0007669"/>
    <property type="project" value="TreeGrafter"/>
</dbReference>
<dbReference type="InterPro" id="IPR045168">
    <property type="entry name" value="YTH_prot"/>
</dbReference>
<evidence type="ECO:0000313" key="3">
    <source>
        <dbReference type="EMBL" id="QEX51157.1"/>
    </source>
</evidence>